<reference evidence="2" key="2">
    <citation type="submission" date="2020-09" db="EMBL/GenBank/DDBJ databases">
        <authorList>
            <person name="Sun Q."/>
            <person name="Zhou Y."/>
        </authorList>
    </citation>
    <scope>NUCLEOTIDE SEQUENCE</scope>
    <source>
        <strain evidence="2">CGMCC 1.12160</strain>
    </source>
</reference>
<evidence type="ECO:0000313" key="2">
    <source>
        <dbReference type="EMBL" id="GGF41960.1"/>
    </source>
</evidence>
<reference evidence="2" key="1">
    <citation type="journal article" date="2014" name="Int. J. Syst. Evol. Microbiol.">
        <title>Complete genome sequence of Corynebacterium casei LMG S-19264T (=DSM 44701T), isolated from a smear-ripened cheese.</title>
        <authorList>
            <consortium name="US DOE Joint Genome Institute (JGI-PGF)"/>
            <person name="Walter F."/>
            <person name="Albersmeier A."/>
            <person name="Kalinowski J."/>
            <person name="Ruckert C."/>
        </authorList>
    </citation>
    <scope>NUCLEOTIDE SEQUENCE</scope>
    <source>
        <strain evidence="2">CGMCC 1.12160</strain>
    </source>
</reference>
<dbReference type="GO" id="GO:0005737">
    <property type="term" value="C:cytoplasm"/>
    <property type="evidence" value="ECO:0007669"/>
    <property type="project" value="TreeGrafter"/>
</dbReference>
<organism evidence="2 3">
    <name type="scientific">Ornithinimicrobium tianjinense</name>
    <dbReference type="NCBI Taxonomy" id="1195761"/>
    <lineage>
        <taxon>Bacteria</taxon>
        <taxon>Bacillati</taxon>
        <taxon>Actinomycetota</taxon>
        <taxon>Actinomycetes</taxon>
        <taxon>Micrococcales</taxon>
        <taxon>Ornithinimicrobiaceae</taxon>
        <taxon>Ornithinimicrobium</taxon>
    </lineage>
</organism>
<evidence type="ECO:0000313" key="3">
    <source>
        <dbReference type="Proteomes" id="UP000605670"/>
    </source>
</evidence>
<dbReference type="PANTHER" id="PTHR13774:SF32">
    <property type="entry name" value="ANTISENSE-ENHANCING SEQUENCE 1"/>
    <property type="match status" value="1"/>
</dbReference>
<proteinExistence type="predicted"/>
<sequence length="309" mass="32611">MNATPRTTLPFRQVDVFGPPREADAPALAGLSGNPLAVVHDADDLDDEQLAAFARWTNLSETTFLLSPTDPGADYRVRIFTPGGELPFAGHPTLGSAHAWLEAGGIPRSEGEVVQECGAGLVRVRRGDRLAFAAPPLVRSGPVAEEDRARVLAALGLREAEVLDLAWIDNGPGWVGVELADAAAVLAVEPVAEHFGRVDEPGALGLAVGVVGRWPDPGAAGKDVEVRAFFRDGPHLVEDPVTGSLNAGLGQWLVGSGRLPDRYVAGQGTRLQRDGRVYLEQVGGQLWVGGDVTTTVRGEVTLGRGHARR</sequence>
<dbReference type="Gene3D" id="3.10.310.10">
    <property type="entry name" value="Diaminopimelate Epimerase, Chain A, domain 1"/>
    <property type="match status" value="2"/>
</dbReference>
<comment type="caution">
    <text evidence="2">The sequence shown here is derived from an EMBL/GenBank/DDBJ whole genome shotgun (WGS) entry which is preliminary data.</text>
</comment>
<dbReference type="NCBIfam" id="TIGR00654">
    <property type="entry name" value="PhzF_family"/>
    <property type="match status" value="1"/>
</dbReference>
<dbReference type="Pfam" id="PF02567">
    <property type="entry name" value="PhzC-PhzF"/>
    <property type="match status" value="1"/>
</dbReference>
<dbReference type="SUPFAM" id="SSF54506">
    <property type="entry name" value="Diaminopimelate epimerase-like"/>
    <property type="match status" value="1"/>
</dbReference>
<dbReference type="PANTHER" id="PTHR13774">
    <property type="entry name" value="PHENAZINE BIOSYNTHESIS PROTEIN"/>
    <property type="match status" value="1"/>
</dbReference>
<dbReference type="InterPro" id="IPR003719">
    <property type="entry name" value="Phenazine_PhzF-like"/>
</dbReference>
<protein>
    <submittedName>
        <fullName evidence="2">Phenazine biosynthesis protein PhzF</fullName>
    </submittedName>
</protein>
<dbReference type="RefSeq" id="WP_188428212.1">
    <property type="nucleotide sequence ID" value="NZ_BAABKH010000015.1"/>
</dbReference>
<accession>A0A917BFU0</accession>
<name>A0A917BFU0_9MICO</name>
<dbReference type="AlphaFoldDB" id="A0A917BFU0"/>
<dbReference type="EMBL" id="BMEM01000001">
    <property type="protein sequence ID" value="GGF41960.1"/>
    <property type="molecule type" value="Genomic_DNA"/>
</dbReference>
<dbReference type="GO" id="GO:0016853">
    <property type="term" value="F:isomerase activity"/>
    <property type="evidence" value="ECO:0007669"/>
    <property type="project" value="TreeGrafter"/>
</dbReference>
<gene>
    <name evidence="2" type="ORF">GCM10011366_07130</name>
</gene>
<keyword evidence="3" id="KW-1185">Reference proteome</keyword>
<feature type="active site" evidence="1">
    <location>
        <position position="61"/>
    </location>
</feature>
<dbReference type="Proteomes" id="UP000605670">
    <property type="component" value="Unassembled WGS sequence"/>
</dbReference>
<evidence type="ECO:0000256" key="1">
    <source>
        <dbReference type="PIRSR" id="PIRSR016184-1"/>
    </source>
</evidence>
<dbReference type="PIRSF" id="PIRSF016184">
    <property type="entry name" value="PhzC_PhzF"/>
    <property type="match status" value="1"/>
</dbReference>